<name>A0A2P6QHP8_ROSCH</name>
<keyword evidence="1" id="KW-0472">Membrane</keyword>
<keyword evidence="3" id="KW-1185">Reference proteome</keyword>
<evidence type="ECO:0000313" key="3">
    <source>
        <dbReference type="Proteomes" id="UP000238479"/>
    </source>
</evidence>
<evidence type="ECO:0000313" key="2">
    <source>
        <dbReference type="EMBL" id="PRQ33700.1"/>
    </source>
</evidence>
<dbReference type="EMBL" id="PDCK01000043">
    <property type="protein sequence ID" value="PRQ33700.1"/>
    <property type="molecule type" value="Genomic_DNA"/>
</dbReference>
<accession>A0A2P6QHP8</accession>
<sequence length="120" mass="14156">MAWKDKLQDWCQTFVLARSIRRGSEQFWSNFGDSVKKETGFDLKDVNVKVGEYLGQAGEELKRGGTKLERFRTELVPEFVSWNQWERWKDIKSWEPKRVAALVFYVFIAVVSCQRIYVAI</sequence>
<dbReference type="STRING" id="74649.A0A2P6QHP8"/>
<dbReference type="AlphaFoldDB" id="A0A2P6QHP8"/>
<reference evidence="2 3" key="1">
    <citation type="journal article" date="2018" name="Nat. Genet.">
        <title>The Rosa genome provides new insights in the design of modern roses.</title>
        <authorList>
            <person name="Bendahmane M."/>
        </authorList>
    </citation>
    <scope>NUCLEOTIDE SEQUENCE [LARGE SCALE GENOMIC DNA]</scope>
    <source>
        <strain evidence="3">cv. Old Blush</strain>
    </source>
</reference>
<organism evidence="2 3">
    <name type="scientific">Rosa chinensis</name>
    <name type="common">China rose</name>
    <dbReference type="NCBI Taxonomy" id="74649"/>
    <lineage>
        <taxon>Eukaryota</taxon>
        <taxon>Viridiplantae</taxon>
        <taxon>Streptophyta</taxon>
        <taxon>Embryophyta</taxon>
        <taxon>Tracheophyta</taxon>
        <taxon>Spermatophyta</taxon>
        <taxon>Magnoliopsida</taxon>
        <taxon>eudicotyledons</taxon>
        <taxon>Gunneridae</taxon>
        <taxon>Pentapetalae</taxon>
        <taxon>rosids</taxon>
        <taxon>fabids</taxon>
        <taxon>Rosales</taxon>
        <taxon>Rosaceae</taxon>
        <taxon>Rosoideae</taxon>
        <taxon>Rosoideae incertae sedis</taxon>
        <taxon>Rosa</taxon>
    </lineage>
</organism>
<feature type="transmembrane region" description="Helical" evidence="1">
    <location>
        <begin position="99"/>
        <end position="118"/>
    </location>
</feature>
<keyword evidence="1" id="KW-1133">Transmembrane helix</keyword>
<proteinExistence type="predicted"/>
<gene>
    <name evidence="2" type="ORF">RchiOBHm_Chr5g0060561</name>
</gene>
<comment type="caution">
    <text evidence="2">The sequence shown here is derived from an EMBL/GenBank/DDBJ whole genome shotgun (WGS) entry which is preliminary data.</text>
</comment>
<protein>
    <submittedName>
        <fullName evidence="2">Uncharacterized protein</fullName>
    </submittedName>
</protein>
<dbReference type="Proteomes" id="UP000238479">
    <property type="component" value="Chromosome 5"/>
</dbReference>
<dbReference type="Gramene" id="PRQ33700">
    <property type="protein sequence ID" value="PRQ33700"/>
    <property type="gene ID" value="RchiOBHm_Chr5g0060561"/>
</dbReference>
<keyword evidence="1" id="KW-0812">Transmembrane</keyword>
<evidence type="ECO:0000256" key="1">
    <source>
        <dbReference type="SAM" id="Phobius"/>
    </source>
</evidence>